<evidence type="ECO:0000313" key="2">
    <source>
        <dbReference type="Proteomes" id="UP000238375"/>
    </source>
</evidence>
<accession>A0A2T0T5N0</accession>
<proteinExistence type="predicted"/>
<organism evidence="1 2">
    <name type="scientific">Spirosoma oryzae</name>
    <dbReference type="NCBI Taxonomy" id="1469603"/>
    <lineage>
        <taxon>Bacteria</taxon>
        <taxon>Pseudomonadati</taxon>
        <taxon>Bacteroidota</taxon>
        <taxon>Cytophagia</taxon>
        <taxon>Cytophagales</taxon>
        <taxon>Cytophagaceae</taxon>
        <taxon>Spirosoma</taxon>
    </lineage>
</organism>
<name>A0A2T0T5N0_9BACT</name>
<sequence length="146" mass="16303">MSTIAQAVVPLPRSEEEKRQLMALYEQYGSMAYGIILRIVPQPELAQTVLVDLFATLSIAERANDTEPVSAFIIRMARRKALASRPGSEERSLTSFQPTERNLPKVVFNLAFWHGCHVTEIAARLNIATTDVLRAIRAYVKAFTVA</sequence>
<dbReference type="Gene3D" id="1.10.1740.10">
    <property type="match status" value="1"/>
</dbReference>
<comment type="caution">
    <text evidence="1">The sequence shown here is derived from an EMBL/GenBank/DDBJ whole genome shotgun (WGS) entry which is preliminary data.</text>
</comment>
<dbReference type="OrthoDB" id="963470at2"/>
<protein>
    <recommendedName>
        <fullName evidence="3">DNA-directed RNA polymerase specialized sigma24 family protein</fullName>
    </recommendedName>
</protein>
<evidence type="ECO:0000313" key="1">
    <source>
        <dbReference type="EMBL" id="PRY40934.1"/>
    </source>
</evidence>
<dbReference type="RefSeq" id="WP_106137364.1">
    <property type="nucleotide sequence ID" value="NZ_PVTE01000006.1"/>
</dbReference>
<keyword evidence="2" id="KW-1185">Reference proteome</keyword>
<gene>
    <name evidence="1" type="ORF">CLV58_106119</name>
</gene>
<dbReference type="EMBL" id="PVTE01000006">
    <property type="protein sequence ID" value="PRY40934.1"/>
    <property type="molecule type" value="Genomic_DNA"/>
</dbReference>
<dbReference type="Proteomes" id="UP000238375">
    <property type="component" value="Unassembled WGS sequence"/>
</dbReference>
<reference evidence="1 2" key="1">
    <citation type="submission" date="2018-03" db="EMBL/GenBank/DDBJ databases">
        <title>Genomic Encyclopedia of Archaeal and Bacterial Type Strains, Phase II (KMG-II): from individual species to whole genera.</title>
        <authorList>
            <person name="Goeker M."/>
        </authorList>
    </citation>
    <scope>NUCLEOTIDE SEQUENCE [LARGE SCALE GENOMIC DNA]</scope>
    <source>
        <strain evidence="1 2">DSM 28354</strain>
    </source>
</reference>
<evidence type="ECO:0008006" key="3">
    <source>
        <dbReference type="Google" id="ProtNLM"/>
    </source>
</evidence>
<dbReference type="AlphaFoldDB" id="A0A2T0T5N0"/>